<protein>
    <submittedName>
        <fullName evidence="1">Uncharacterized protein</fullName>
    </submittedName>
</protein>
<dbReference type="EMBL" id="PKLF01000020">
    <property type="protein sequence ID" value="MBE8614213.1"/>
    <property type="molecule type" value="Genomic_DNA"/>
</dbReference>
<accession>A0A2C5T341</accession>
<sequence length="60" mass="7072">MLLILFIKFHSDRKKNTPVRKNHNAGRQSPFKDILNIPSVDEDSFNAGLNFQYYCQIKLF</sequence>
<reference evidence="1" key="1">
    <citation type="submission" date="2017-12" db="EMBL/GenBank/DDBJ databases">
        <title>Genome sequencing and analysis.</title>
        <authorList>
            <person name="Huang Y.-T."/>
        </authorList>
    </citation>
    <scope>NUCLEOTIDE SEQUENCE</scope>
    <source>
        <strain evidence="1">VGH116</strain>
    </source>
</reference>
<evidence type="ECO:0000313" key="1">
    <source>
        <dbReference type="EMBL" id="MBE8614213.1"/>
    </source>
</evidence>
<comment type="caution">
    <text evidence="1">The sequence shown here is derived from an EMBL/GenBank/DDBJ whole genome shotgun (WGS) entry which is preliminary data.</text>
</comment>
<evidence type="ECO:0000313" key="2">
    <source>
        <dbReference type="Proteomes" id="UP000650477"/>
    </source>
</evidence>
<organism evidence="1 2">
    <name type="scientific">Morganella morganii</name>
    <name type="common">Proteus morganii</name>
    <dbReference type="NCBI Taxonomy" id="582"/>
    <lineage>
        <taxon>Bacteria</taxon>
        <taxon>Pseudomonadati</taxon>
        <taxon>Pseudomonadota</taxon>
        <taxon>Gammaproteobacteria</taxon>
        <taxon>Enterobacterales</taxon>
        <taxon>Morganellaceae</taxon>
        <taxon>Morganella</taxon>
    </lineage>
</organism>
<gene>
    <name evidence="1" type="ORF">CYG68_17715</name>
</gene>
<dbReference type="Proteomes" id="UP000650477">
    <property type="component" value="Unassembled WGS sequence"/>
</dbReference>
<name>A0A2C5T341_MORMO</name>
<proteinExistence type="predicted"/>
<dbReference type="AlphaFoldDB" id="A0A2C5T341"/>